<dbReference type="eggNOG" id="ENOG50337RN">
    <property type="taxonomic scope" value="Bacteria"/>
</dbReference>
<gene>
    <name evidence="2" type="ORF">Thimo_1089</name>
</gene>
<evidence type="ECO:0000256" key="1">
    <source>
        <dbReference type="SAM" id="SignalP"/>
    </source>
</evidence>
<organism evidence="2 3">
    <name type="scientific">Thioflavicoccus mobilis 8321</name>
    <dbReference type="NCBI Taxonomy" id="765912"/>
    <lineage>
        <taxon>Bacteria</taxon>
        <taxon>Pseudomonadati</taxon>
        <taxon>Pseudomonadota</taxon>
        <taxon>Gammaproteobacteria</taxon>
        <taxon>Chromatiales</taxon>
        <taxon>Chromatiaceae</taxon>
        <taxon>Thioflavicoccus</taxon>
    </lineage>
</organism>
<accession>L0GSZ2</accession>
<keyword evidence="3" id="KW-1185">Reference proteome</keyword>
<dbReference type="Proteomes" id="UP000010816">
    <property type="component" value="Chromosome"/>
</dbReference>
<dbReference type="OrthoDB" id="9853996at2"/>
<evidence type="ECO:0000313" key="2">
    <source>
        <dbReference type="EMBL" id="AGA89893.1"/>
    </source>
</evidence>
<feature type="chain" id="PRO_5003943483" description="WxL domain-containing protein" evidence="1">
    <location>
        <begin position="28"/>
        <end position="205"/>
    </location>
</feature>
<evidence type="ECO:0008006" key="4">
    <source>
        <dbReference type="Google" id="ProtNLM"/>
    </source>
</evidence>
<dbReference type="RefSeq" id="WP_015280038.1">
    <property type="nucleotide sequence ID" value="NC_019940.1"/>
</dbReference>
<sequence length="205" mass="20419">MNAQRMMKVGVLAAAVGSAVSSGSLRADTNDASQTVSYQVDEIALISVSADPSLLKITTTANDLAGGVPLDVTDTTTTWATTSNAGTDAKKVTAVLGGNMPAHTELSVELGAPTGGLSAGSKSLNTRSDGTALTAQDVVTGIDPVAQSGMGVTYTFSADVEAGIVGNANATVTFTLNDHSTLVLIQGPARIPARGLATARADAAA</sequence>
<name>L0GSZ2_9GAMM</name>
<keyword evidence="1" id="KW-0732">Signal</keyword>
<feature type="signal peptide" evidence="1">
    <location>
        <begin position="1"/>
        <end position="27"/>
    </location>
</feature>
<dbReference type="KEGG" id="tmb:Thimo_1089"/>
<proteinExistence type="predicted"/>
<dbReference type="HOGENOM" id="CLU_1337002_0_0_6"/>
<protein>
    <recommendedName>
        <fullName evidence="4">WxL domain-containing protein</fullName>
    </recommendedName>
</protein>
<dbReference type="EMBL" id="CP003051">
    <property type="protein sequence ID" value="AGA89893.1"/>
    <property type="molecule type" value="Genomic_DNA"/>
</dbReference>
<reference evidence="2 3" key="1">
    <citation type="submission" date="2011-09" db="EMBL/GenBank/DDBJ databases">
        <title>Complete sequence of chromosome of Thioflavicoccus mobilis 8321.</title>
        <authorList>
            <consortium name="US DOE Joint Genome Institute"/>
            <person name="Lucas S."/>
            <person name="Han J."/>
            <person name="Lapidus A."/>
            <person name="Cheng J.-F."/>
            <person name="Goodwin L."/>
            <person name="Pitluck S."/>
            <person name="Peters L."/>
            <person name="Ovchinnikova G."/>
            <person name="Lu M."/>
            <person name="Detter J.C."/>
            <person name="Han C."/>
            <person name="Tapia R."/>
            <person name="Land M."/>
            <person name="Hauser L."/>
            <person name="Kyrpides N."/>
            <person name="Ivanova N."/>
            <person name="Pagani I."/>
            <person name="Vogl K."/>
            <person name="Liu Z."/>
            <person name="Imhoff J."/>
            <person name="Thiel V."/>
            <person name="Frigaard N.-U."/>
            <person name="Bryant D."/>
            <person name="Woyke T."/>
        </authorList>
    </citation>
    <scope>NUCLEOTIDE SEQUENCE [LARGE SCALE GENOMIC DNA]</scope>
    <source>
        <strain evidence="2 3">8321</strain>
    </source>
</reference>
<dbReference type="STRING" id="765912.Thimo_1089"/>
<evidence type="ECO:0000313" key="3">
    <source>
        <dbReference type="Proteomes" id="UP000010816"/>
    </source>
</evidence>
<dbReference type="AlphaFoldDB" id="L0GSZ2"/>